<organism evidence="2 3">
    <name type="scientific">Bradyrhizobium lablabi</name>
    <dbReference type="NCBI Taxonomy" id="722472"/>
    <lineage>
        <taxon>Bacteria</taxon>
        <taxon>Pseudomonadati</taxon>
        <taxon>Pseudomonadota</taxon>
        <taxon>Alphaproteobacteria</taxon>
        <taxon>Hyphomicrobiales</taxon>
        <taxon>Nitrobacteraceae</taxon>
        <taxon>Bradyrhizobium</taxon>
    </lineage>
</organism>
<dbReference type="Pfam" id="PF02738">
    <property type="entry name" value="MoCoBD_1"/>
    <property type="match status" value="1"/>
</dbReference>
<accession>A0A1M7CIB8</accession>
<evidence type="ECO:0000313" key="2">
    <source>
        <dbReference type="EMBL" id="SED70767.1"/>
    </source>
</evidence>
<dbReference type="InterPro" id="IPR046867">
    <property type="entry name" value="AldOxase/xan_DH_MoCoBD2"/>
</dbReference>
<dbReference type="Gene3D" id="3.90.1170.50">
    <property type="entry name" value="Aldehyde oxidase/xanthine dehydrogenase, a/b hammerhead"/>
    <property type="match status" value="1"/>
</dbReference>
<dbReference type="InterPro" id="IPR000674">
    <property type="entry name" value="Ald_Oxase/Xan_DH_a/b"/>
</dbReference>
<dbReference type="SUPFAM" id="SSF54665">
    <property type="entry name" value="CO dehydrogenase molybdoprotein N-domain-like"/>
    <property type="match status" value="1"/>
</dbReference>
<dbReference type="InterPro" id="IPR006311">
    <property type="entry name" value="TAT_signal"/>
</dbReference>
<sequence length="759" mass="80725">MAKLQHRAADDALSLSRRSFLIGVAGASVAFCFAPIEARADAQASLPGTFEPSIWYSIDRYGIVTVNVVRAEMGQHIGTALARILADELEADWDKVRITAVDTDPKWGVMMTGGSNSVFSDFPVFSRVGAAGRIALVEAGAKLLGIAAQQCVARNSFVVGGNSSVSYAEIVRRGNLSRAFSPDELAKMPIKPASERRLIGHKFDAIDIPSKTNGTTRYGIDATVDGMIYARPKIPPTRYGSNVRWIDDSAARSVKGYIKSLILEDPSDTVPGWVMVLASSYPAAIRAADLVKVEWMVGDATNVSENDILDHGSKQIADPKGGALLVDDPGLDAAVRGARSTLERTYTTSSVLHAQLEPVNALAFEKDGLFEIHTGNQWQSLILPVLAQALRLPQERIVVRTYSIGGGFGRRLNGDYAVPAALAAQATGKPVKLVLTRPDDMRFDSFRSPSIQTLRMAFDAGGKIAAMEHHASAGWPTAVMAPSVMPKALHGIPYDPFAIAGADHWYNVGAQRVRALSNGLANRSFRPGWLRSVGPGWTNWAVETFMDEAALVVGADPAGFRILLLDGAGRNAGSAPNAVGGAKRQAAVVRRAAEKAGWGVAVPKDTGLGIATTFGQERGMPTWTACVARVQVSRYSGAVTVERLTVVVDAGTLVHPDGALAQVEGSILWGLSMALYEGTEFIAGQVKDRNLDSYTPLRIGDVPELDVEFIDSAEAPVGLGEPATTVVAPAIGNAIFAAVGVRLRHLPIRPAAVLKALTQ</sequence>
<dbReference type="PIRSF" id="PIRSF036389">
    <property type="entry name" value="IOR_B"/>
    <property type="match status" value="1"/>
</dbReference>
<dbReference type="InterPro" id="IPR008274">
    <property type="entry name" value="AldOxase/xan_DH_MoCoBD1"/>
</dbReference>
<dbReference type="InterPro" id="IPR052516">
    <property type="entry name" value="N-heterocyclic_Hydroxylase"/>
</dbReference>
<dbReference type="GO" id="GO:0016491">
    <property type="term" value="F:oxidoreductase activity"/>
    <property type="evidence" value="ECO:0007669"/>
    <property type="project" value="InterPro"/>
</dbReference>
<proteinExistence type="predicted"/>
<dbReference type="SMART" id="SM01008">
    <property type="entry name" value="Ald_Xan_dh_C"/>
    <property type="match status" value="1"/>
</dbReference>
<dbReference type="EMBL" id="FNTI01000001">
    <property type="protein sequence ID" value="SED70767.1"/>
    <property type="molecule type" value="Genomic_DNA"/>
</dbReference>
<dbReference type="Proteomes" id="UP000183208">
    <property type="component" value="Unassembled WGS sequence"/>
</dbReference>
<dbReference type="PROSITE" id="PS51318">
    <property type="entry name" value="TAT"/>
    <property type="match status" value="1"/>
</dbReference>
<dbReference type="OrthoDB" id="9767994at2"/>
<dbReference type="PANTHER" id="PTHR47495">
    <property type="entry name" value="ALDEHYDE DEHYDROGENASE"/>
    <property type="match status" value="1"/>
</dbReference>
<dbReference type="InterPro" id="IPR037165">
    <property type="entry name" value="AldOxase/xan_DH_Mopterin-bd_sf"/>
</dbReference>
<feature type="domain" description="Aldehyde oxidase/xanthine dehydrogenase a/b hammerhead" evidence="1">
    <location>
        <begin position="213"/>
        <end position="299"/>
    </location>
</feature>
<dbReference type="SUPFAM" id="SSF56003">
    <property type="entry name" value="Molybdenum cofactor-binding domain"/>
    <property type="match status" value="2"/>
</dbReference>
<reference evidence="2 3" key="1">
    <citation type="submission" date="2016-10" db="EMBL/GenBank/DDBJ databases">
        <authorList>
            <person name="de Groot N.N."/>
        </authorList>
    </citation>
    <scope>NUCLEOTIDE SEQUENCE [LARGE SCALE GENOMIC DNA]</scope>
    <source>
        <strain evidence="2 3">GAS522</strain>
    </source>
</reference>
<dbReference type="Gene3D" id="3.30.365.10">
    <property type="entry name" value="Aldehyde oxidase/xanthine dehydrogenase, molybdopterin binding domain"/>
    <property type="match status" value="4"/>
</dbReference>
<protein>
    <submittedName>
        <fullName evidence="2">CO or xanthine dehydrogenase, Mo-binding subunit</fullName>
    </submittedName>
</protein>
<dbReference type="AlphaFoldDB" id="A0A1M7CIB8"/>
<gene>
    <name evidence="2" type="ORF">SAMN05444171_4887</name>
</gene>
<dbReference type="InterPro" id="IPR012368">
    <property type="entry name" value="OxRdtase_Mopterin-bd_su_IorB"/>
</dbReference>
<dbReference type="Pfam" id="PF20256">
    <property type="entry name" value="MoCoBD_2"/>
    <property type="match status" value="2"/>
</dbReference>
<dbReference type="PANTHER" id="PTHR47495:SF2">
    <property type="entry name" value="ALDEHYDE DEHYDROGENASE"/>
    <property type="match status" value="1"/>
</dbReference>
<dbReference type="InterPro" id="IPR036856">
    <property type="entry name" value="Ald_Oxase/Xan_DH_a/b_sf"/>
</dbReference>
<evidence type="ECO:0000259" key="1">
    <source>
        <dbReference type="SMART" id="SM01008"/>
    </source>
</evidence>
<name>A0A1M7CIB8_9BRAD</name>
<dbReference type="RefSeq" id="WP_074824485.1">
    <property type="nucleotide sequence ID" value="NZ_FNTI01000001.1"/>
</dbReference>
<evidence type="ECO:0000313" key="3">
    <source>
        <dbReference type="Proteomes" id="UP000183208"/>
    </source>
</evidence>